<evidence type="ECO:0000313" key="2">
    <source>
        <dbReference type="EMBL" id="EMA47906.1"/>
    </source>
</evidence>
<sequence>MVASKHSPGPAAEHAFRTGIIAAALVGLAAIGVLYWTGTIALLLAGYSLVLLFPLYLVAAAVVLSVWLGYNTDATDLRPVYRNDRRS</sequence>
<proteinExistence type="predicted"/>
<dbReference type="PATRIC" id="fig|1227455.4.peg.101"/>
<protein>
    <submittedName>
        <fullName evidence="2">Uncharacterized protein</fullName>
    </submittedName>
</protein>
<gene>
    <name evidence="2" type="ORF">C449_00500</name>
</gene>
<comment type="caution">
    <text evidence="2">The sequence shown here is derived from an EMBL/GenBank/DDBJ whole genome shotgun (WGS) entry which is preliminary data.</text>
</comment>
<keyword evidence="1" id="KW-1133">Transmembrane helix</keyword>
<name>M0MQJ2_9EURY</name>
<evidence type="ECO:0000256" key="1">
    <source>
        <dbReference type="SAM" id="Phobius"/>
    </source>
</evidence>
<dbReference type="RefSeq" id="WP_006075895.1">
    <property type="nucleotide sequence ID" value="NZ_AOMD01000002.1"/>
</dbReference>
<reference evidence="2 3" key="1">
    <citation type="journal article" date="2014" name="PLoS Genet.">
        <title>Phylogenetically driven sequencing of extremely halophilic archaea reveals strategies for static and dynamic osmo-response.</title>
        <authorList>
            <person name="Becker E.A."/>
            <person name="Seitzer P.M."/>
            <person name="Tritt A."/>
            <person name="Larsen D."/>
            <person name="Krusor M."/>
            <person name="Yao A.I."/>
            <person name="Wu D."/>
            <person name="Madern D."/>
            <person name="Eisen J.A."/>
            <person name="Darling A.E."/>
            <person name="Facciotti M.T."/>
        </authorList>
    </citation>
    <scope>NUCLEOTIDE SEQUENCE [LARGE SCALE GENOMIC DNA]</scope>
    <source>
        <strain evidence="2 3">DSM 5350</strain>
    </source>
</reference>
<evidence type="ECO:0000313" key="3">
    <source>
        <dbReference type="Proteomes" id="UP000011669"/>
    </source>
</evidence>
<dbReference type="EMBL" id="AOMD01000002">
    <property type="protein sequence ID" value="EMA47906.1"/>
    <property type="molecule type" value="Genomic_DNA"/>
</dbReference>
<dbReference type="AlphaFoldDB" id="M0MQJ2"/>
<keyword evidence="1" id="KW-0812">Transmembrane</keyword>
<feature type="transmembrane region" description="Helical" evidence="1">
    <location>
        <begin position="20"/>
        <end position="44"/>
    </location>
</feature>
<dbReference type="InParanoid" id="M0MQJ2"/>
<dbReference type="Proteomes" id="UP000011669">
    <property type="component" value="Unassembled WGS sequence"/>
</dbReference>
<accession>M0MQJ2</accession>
<keyword evidence="3" id="KW-1185">Reference proteome</keyword>
<dbReference type="STRING" id="1227455.C449_00500"/>
<organism evidence="2 3">
    <name type="scientific">Halococcus saccharolyticus DSM 5350</name>
    <dbReference type="NCBI Taxonomy" id="1227455"/>
    <lineage>
        <taxon>Archaea</taxon>
        <taxon>Methanobacteriati</taxon>
        <taxon>Methanobacteriota</taxon>
        <taxon>Stenosarchaea group</taxon>
        <taxon>Halobacteria</taxon>
        <taxon>Halobacteriales</taxon>
        <taxon>Halococcaceae</taxon>
        <taxon>Halococcus</taxon>
    </lineage>
</organism>
<keyword evidence="1" id="KW-0472">Membrane</keyword>
<feature type="transmembrane region" description="Helical" evidence="1">
    <location>
        <begin position="51"/>
        <end position="70"/>
    </location>
</feature>